<name>A0A1B8TUU4_9FLAO</name>
<dbReference type="OrthoDB" id="2582440at2"/>
<keyword evidence="4" id="KW-1185">Reference proteome</keyword>
<feature type="signal peptide" evidence="2">
    <location>
        <begin position="1"/>
        <end position="21"/>
    </location>
</feature>
<dbReference type="AlphaFoldDB" id="A0A1B8TUU4"/>
<evidence type="ECO:0000256" key="2">
    <source>
        <dbReference type="SAM" id="SignalP"/>
    </source>
</evidence>
<reference evidence="4" key="1">
    <citation type="submission" date="2016-02" db="EMBL/GenBank/DDBJ databases">
        <title>Paenibacillus sp. LPB0068, isolated from Crassostrea gigas.</title>
        <authorList>
            <person name="Shin S.-K."/>
            <person name="Yi H."/>
        </authorList>
    </citation>
    <scope>NUCLEOTIDE SEQUENCE [LARGE SCALE GENOMIC DNA]</scope>
    <source>
        <strain evidence="4">KCTC 23969</strain>
    </source>
</reference>
<keyword evidence="1 2" id="KW-0732">Signal</keyword>
<evidence type="ECO:0008006" key="5">
    <source>
        <dbReference type="Google" id="ProtNLM"/>
    </source>
</evidence>
<organism evidence="3 4">
    <name type="scientific">Polaribacter reichenbachii</name>
    <dbReference type="NCBI Taxonomy" id="996801"/>
    <lineage>
        <taxon>Bacteria</taxon>
        <taxon>Pseudomonadati</taxon>
        <taxon>Bacteroidota</taxon>
        <taxon>Flavobacteriia</taxon>
        <taxon>Flavobacteriales</taxon>
        <taxon>Flavobacteriaceae</taxon>
    </lineage>
</organism>
<dbReference type="STRING" id="996801.BW723_04080"/>
<dbReference type="EMBL" id="LSFL01000035">
    <property type="protein sequence ID" value="OBY63461.1"/>
    <property type="molecule type" value="Genomic_DNA"/>
</dbReference>
<evidence type="ECO:0000256" key="1">
    <source>
        <dbReference type="ARBA" id="ARBA00022729"/>
    </source>
</evidence>
<accession>A0A1B8TUU4</accession>
<dbReference type="KEGG" id="prn:BW723_04080"/>
<sequence length="366" mass="38722">MKKITLLIALFSCVLITNAQTGPTKTWVTEPPTTITQTEAFDMASTYDAGDDGAGTDYTVSSNYQYSLQILQASDGKWVWKSGVSDAAAKTTHSGSSAVSMTIATTLDTSADLPDGDQYYIRIGYQNSNGSWASYTEGNDIPVTVVAPAAIPNPPTVTWISHPESGSTMEQGKAYTFSASYDAGDNNASPLEEYLVGGTNSLQLQFSLGIAENNVWIAGQNDDTTGGTHSGTASVDFTVGTVKGDGVTPILTSAELPDGQSYVLRVSFQNSNDSWSSYSTGAHIPIVIVAPVLSTKDVSKPKLKAFYSAAKSAVVVSDQFEGDFAIFNVLGQAVLKGELTQEINVSSLQSGLYILSTERGSIKFVK</sequence>
<proteinExistence type="predicted"/>
<evidence type="ECO:0000313" key="4">
    <source>
        <dbReference type="Proteomes" id="UP000092612"/>
    </source>
</evidence>
<gene>
    <name evidence="3" type="ORF">LPB301_11630</name>
</gene>
<dbReference type="Proteomes" id="UP000092612">
    <property type="component" value="Unassembled WGS sequence"/>
</dbReference>
<dbReference type="InterPro" id="IPR026444">
    <property type="entry name" value="Secre_tail"/>
</dbReference>
<protein>
    <recommendedName>
        <fullName evidence="5">Secretion system C-terminal sorting domain-containing protein</fullName>
    </recommendedName>
</protein>
<feature type="chain" id="PRO_5008615605" description="Secretion system C-terminal sorting domain-containing protein" evidence="2">
    <location>
        <begin position="22"/>
        <end position="366"/>
    </location>
</feature>
<dbReference type="RefSeq" id="WP_068361920.1">
    <property type="nucleotide sequence ID" value="NZ_CP019337.1"/>
</dbReference>
<evidence type="ECO:0000313" key="3">
    <source>
        <dbReference type="EMBL" id="OBY63461.1"/>
    </source>
</evidence>
<comment type="caution">
    <text evidence="3">The sequence shown here is derived from an EMBL/GenBank/DDBJ whole genome shotgun (WGS) entry which is preliminary data.</text>
</comment>
<dbReference type="NCBIfam" id="TIGR04183">
    <property type="entry name" value="Por_Secre_tail"/>
    <property type="match status" value="1"/>
</dbReference>